<dbReference type="Gene3D" id="1.25.10.10">
    <property type="entry name" value="Leucine-rich Repeat Variant"/>
    <property type="match status" value="1"/>
</dbReference>
<dbReference type="InterPro" id="IPR000225">
    <property type="entry name" value="Armadillo"/>
</dbReference>
<reference evidence="1" key="1">
    <citation type="submission" date="2021-01" db="EMBL/GenBank/DDBJ databases">
        <authorList>
            <person name="Corre E."/>
            <person name="Pelletier E."/>
            <person name="Niang G."/>
            <person name="Scheremetjew M."/>
            <person name="Finn R."/>
            <person name="Kale V."/>
            <person name="Holt S."/>
            <person name="Cochrane G."/>
            <person name="Meng A."/>
            <person name="Brown T."/>
            <person name="Cohen L."/>
        </authorList>
    </citation>
    <scope>NUCLEOTIDE SEQUENCE</scope>
    <source>
        <strain evidence="1">CCMP645</strain>
    </source>
</reference>
<evidence type="ECO:0008006" key="2">
    <source>
        <dbReference type="Google" id="ProtNLM"/>
    </source>
</evidence>
<dbReference type="SMART" id="SM00185">
    <property type="entry name" value="ARM"/>
    <property type="match status" value="4"/>
</dbReference>
<evidence type="ECO:0000313" key="1">
    <source>
        <dbReference type="EMBL" id="CAE0754093.1"/>
    </source>
</evidence>
<organism evidence="1">
    <name type="scientific">Chrysotila carterae</name>
    <name type="common">Marine alga</name>
    <name type="synonym">Syracosphaera carterae</name>
    <dbReference type="NCBI Taxonomy" id="13221"/>
    <lineage>
        <taxon>Eukaryota</taxon>
        <taxon>Haptista</taxon>
        <taxon>Haptophyta</taxon>
        <taxon>Prymnesiophyceae</taxon>
        <taxon>Isochrysidales</taxon>
        <taxon>Isochrysidaceae</taxon>
        <taxon>Chrysotila</taxon>
    </lineage>
</organism>
<accession>A0A7S4B4T4</accession>
<dbReference type="SUPFAM" id="SSF48371">
    <property type="entry name" value="ARM repeat"/>
    <property type="match status" value="1"/>
</dbReference>
<protein>
    <recommendedName>
        <fullName evidence="2">Armadillo repeat-containing protein 8</fullName>
    </recommendedName>
</protein>
<proteinExistence type="predicted"/>
<sequence length="353" mass="37750">MSLSLAYGNRGVAKLIQSLQAEEPEEETSLTLLTLNGLLSNQENKMKAISHEPPLVPVLTKLLAAPDAETRKLSAQTLASLSLVYQGRLAVREADTVAPLTELVGTDEEAVAESSGAALLALSTSRDGCVVLAEHEADLVPTLTHALSAPTPVALNALSTLANLLRQDIGVTTALQSGIVPQLRNMILPMEFPPKVVVSALQATWNLANTPDGKVALVDAEFLPVLSHHCAQGDPQVRRLSAGCLMAMTINKQGKLESQCCLEPLVDLLLDASAAPYVDLGSVRSACLALKNAAEFPQARSSIVRIAQKRNLDPQRLTNMVRGEMFDGDEWPISKRYVDQWNRAADPSARAAS</sequence>
<gene>
    <name evidence="1" type="ORF">PCAR00345_LOCUS6680</name>
</gene>
<dbReference type="InterPro" id="IPR011989">
    <property type="entry name" value="ARM-like"/>
</dbReference>
<dbReference type="AlphaFoldDB" id="A0A7S4B4T4"/>
<dbReference type="PANTHER" id="PTHR15599:SF1">
    <property type="entry name" value="RADIAL SPOKE HEAD 14 HOMOLOG"/>
    <property type="match status" value="1"/>
</dbReference>
<dbReference type="PANTHER" id="PTHR15599">
    <property type="entry name" value="RTDR1"/>
    <property type="match status" value="1"/>
</dbReference>
<dbReference type="InterPro" id="IPR016024">
    <property type="entry name" value="ARM-type_fold"/>
</dbReference>
<dbReference type="EMBL" id="HBIZ01011247">
    <property type="protein sequence ID" value="CAE0754093.1"/>
    <property type="molecule type" value="Transcribed_RNA"/>
</dbReference>
<name>A0A7S4B4T4_CHRCT</name>
<dbReference type="InterPro" id="IPR042856">
    <property type="entry name" value="RSP14"/>
</dbReference>